<feature type="domain" description="Glycosyl hydrolase family 13 catalytic" evidence="6">
    <location>
        <begin position="47"/>
        <end position="436"/>
    </location>
</feature>
<organism evidence="7 8">
    <name type="scientific">Ruminococcus difficilis</name>
    <dbReference type="NCBI Taxonomy" id="2763069"/>
    <lineage>
        <taxon>Bacteria</taxon>
        <taxon>Bacillati</taxon>
        <taxon>Bacillota</taxon>
        <taxon>Clostridia</taxon>
        <taxon>Eubacteriales</taxon>
        <taxon>Oscillospiraceae</taxon>
        <taxon>Ruminococcus</taxon>
    </lineage>
</organism>
<evidence type="ECO:0000256" key="2">
    <source>
        <dbReference type="RuleBase" id="RU003615"/>
    </source>
</evidence>
<dbReference type="InterPro" id="IPR045857">
    <property type="entry name" value="O16G_dom_2"/>
</dbReference>
<dbReference type="GO" id="GO:0004556">
    <property type="term" value="F:alpha-amylase activity"/>
    <property type="evidence" value="ECO:0007669"/>
    <property type="project" value="UniProtKB-UniRule"/>
</dbReference>
<feature type="signal peptide" evidence="5">
    <location>
        <begin position="1"/>
        <end position="19"/>
    </location>
</feature>
<dbReference type="PANTHER" id="PTHR10357">
    <property type="entry name" value="ALPHA-AMYLASE FAMILY MEMBER"/>
    <property type="match status" value="1"/>
</dbReference>
<keyword evidence="3" id="KW-0326">Glycosidase</keyword>
<proteinExistence type="inferred from homology"/>
<gene>
    <name evidence="7" type="ORF">JKK62_02715</name>
</gene>
<dbReference type="SMART" id="SM00642">
    <property type="entry name" value="Aamy"/>
    <property type="match status" value="1"/>
</dbReference>
<protein>
    <recommendedName>
        <fullName evidence="3">Alpha-amylase</fullName>
        <ecNumber evidence="3">3.2.1.1</ecNumber>
    </recommendedName>
</protein>
<dbReference type="RefSeq" id="WP_201426876.1">
    <property type="nucleotide sequence ID" value="NZ_JAEQMG010000040.1"/>
</dbReference>
<evidence type="ECO:0000313" key="7">
    <source>
        <dbReference type="EMBL" id="MBK6087570.1"/>
    </source>
</evidence>
<keyword evidence="5" id="KW-0732">Signal</keyword>
<feature type="chain" id="PRO_5039478814" description="Alpha-amylase" evidence="5">
    <location>
        <begin position="20"/>
        <end position="531"/>
    </location>
</feature>
<evidence type="ECO:0000259" key="6">
    <source>
        <dbReference type="SMART" id="SM00642"/>
    </source>
</evidence>
<dbReference type="PRINTS" id="PR00110">
    <property type="entry name" value="ALPHAAMYLASE"/>
</dbReference>
<dbReference type="Pfam" id="PF00128">
    <property type="entry name" value="Alpha-amylase"/>
    <property type="match status" value="1"/>
</dbReference>
<dbReference type="CDD" id="cd11316">
    <property type="entry name" value="AmyAc_bac2_AmyA"/>
    <property type="match status" value="1"/>
</dbReference>
<dbReference type="PROSITE" id="PS51257">
    <property type="entry name" value="PROKAR_LIPOPROTEIN"/>
    <property type="match status" value="1"/>
</dbReference>
<evidence type="ECO:0000256" key="3">
    <source>
        <dbReference type="RuleBase" id="RU361134"/>
    </source>
</evidence>
<dbReference type="PANTHER" id="PTHR10357:SF179">
    <property type="entry name" value="NEUTRAL AND BASIC AMINO ACID TRANSPORT PROTEIN RBAT"/>
    <property type="match status" value="1"/>
</dbReference>
<comment type="catalytic activity">
    <reaction evidence="3">
        <text>Endohydrolysis of (1-&gt;4)-alpha-D-glucosidic linkages in polysaccharides containing three or more (1-&gt;4)-alpha-linked D-glucose units.</text>
        <dbReference type="EC" id="3.2.1.1"/>
    </reaction>
</comment>
<reference evidence="7" key="1">
    <citation type="submission" date="2021-01" db="EMBL/GenBank/DDBJ databases">
        <title>Genome public.</title>
        <authorList>
            <person name="Liu C."/>
            <person name="Sun Q."/>
        </authorList>
    </citation>
    <scope>NUCLEOTIDE SEQUENCE</scope>
    <source>
        <strain evidence="7">M6</strain>
    </source>
</reference>
<dbReference type="InterPro" id="IPR006046">
    <property type="entry name" value="Alpha_amylase"/>
</dbReference>
<evidence type="ECO:0000256" key="4">
    <source>
        <dbReference type="SAM" id="MobiDB-lite"/>
    </source>
</evidence>
<evidence type="ECO:0000256" key="1">
    <source>
        <dbReference type="ARBA" id="ARBA00008061"/>
    </source>
</evidence>
<evidence type="ECO:0000313" key="8">
    <source>
        <dbReference type="Proteomes" id="UP000633365"/>
    </source>
</evidence>
<dbReference type="GO" id="GO:0009313">
    <property type="term" value="P:oligosaccharide catabolic process"/>
    <property type="evidence" value="ECO:0007669"/>
    <property type="project" value="TreeGrafter"/>
</dbReference>
<dbReference type="EMBL" id="JAEQMG010000040">
    <property type="protein sequence ID" value="MBK6087570.1"/>
    <property type="molecule type" value="Genomic_DNA"/>
</dbReference>
<comment type="similarity">
    <text evidence="1 2">Belongs to the glycosyl hydrolase 13 family.</text>
</comment>
<dbReference type="SUPFAM" id="SSF51445">
    <property type="entry name" value="(Trans)glycosidases"/>
    <property type="match status" value="1"/>
</dbReference>
<dbReference type="Gene3D" id="3.20.20.80">
    <property type="entry name" value="Glycosidases"/>
    <property type="match status" value="1"/>
</dbReference>
<evidence type="ECO:0000256" key="5">
    <source>
        <dbReference type="SAM" id="SignalP"/>
    </source>
</evidence>
<keyword evidence="8" id="KW-1185">Reference proteome</keyword>
<keyword evidence="3" id="KW-0378">Hydrolase</keyword>
<dbReference type="Gene3D" id="3.90.400.10">
    <property type="entry name" value="Oligo-1,6-glucosidase, Domain 2"/>
    <property type="match status" value="1"/>
</dbReference>
<keyword evidence="3" id="KW-0119">Carbohydrate metabolism</keyword>
<dbReference type="InterPro" id="IPR006047">
    <property type="entry name" value="GH13_cat_dom"/>
</dbReference>
<dbReference type="GO" id="GO:0043169">
    <property type="term" value="F:cation binding"/>
    <property type="evidence" value="ECO:0007669"/>
    <property type="project" value="InterPro"/>
</dbReference>
<sequence length="531" mass="59995">MKKVLSLLLAICLIVSLLAACGGNKSGDPVDNNKAEASKDKYRDYYQVWIGSFCDSNNDKIGDLPGVLSKLDYINDGDPNGGDDLGADGIWLSPMMPSQSYHKYNVRDYFNIDPDFGTLEDFDKLLTACHERGVKVIIDLVLNHSGNDHEFFEKAGEELREGKEDGYARYYNVSKTQDSTYNRPVMGSDYYYEGQFDSTMPDWNLSYQGTRDYFEKVTKFWLDRGVDGFRLDAIKHFEDKDTDGVEFMKWFYQMAQGYNPDVYMVGENWSESGDIYEMYDSGIDSQFNFKFAGNGGEFIVASHGNVADMATKLKKFDDNIKKHNEKAINANFLSNHDMLRLYSILEEEDNKMAAALYMLAPGNTFTYYGEEIGIEAPSSKGDANYRTAMIWDNENLPDIKFQGSPAVQKNELGGVEQQLGQEHSLLNTYRKLIKIRLQNPEIARGSIEKVVDFEDPMCTGLLINYNDSRVLVIHNGGKEAKELTIDAIEKPELRGWSTADKAESPSTETPKLSNTKLSVPARTSVVLKEKK</sequence>
<dbReference type="Proteomes" id="UP000633365">
    <property type="component" value="Unassembled WGS sequence"/>
</dbReference>
<name>A0A934TYH0_9FIRM</name>
<dbReference type="AlphaFoldDB" id="A0A934TYH0"/>
<feature type="region of interest" description="Disordered" evidence="4">
    <location>
        <begin position="494"/>
        <end position="531"/>
    </location>
</feature>
<accession>A0A934TYH0</accession>
<dbReference type="InterPro" id="IPR017853">
    <property type="entry name" value="GH"/>
</dbReference>
<feature type="compositionally biased region" description="Polar residues" evidence="4">
    <location>
        <begin position="504"/>
        <end position="517"/>
    </location>
</feature>
<dbReference type="EC" id="3.2.1.1" evidence="3"/>
<comment type="caution">
    <text evidence="7">The sequence shown here is derived from an EMBL/GenBank/DDBJ whole genome shotgun (WGS) entry which is preliminary data.</text>
</comment>